<comment type="caution">
    <text evidence="1">The sequence shown here is derived from an EMBL/GenBank/DDBJ whole genome shotgun (WGS) entry which is preliminary data.</text>
</comment>
<dbReference type="Proteomes" id="UP000051335">
    <property type="component" value="Unassembled WGS sequence"/>
</dbReference>
<name>A0A0P9N9M3_9PSED</name>
<gene>
    <name evidence="1" type="ORF">ALO75_05350</name>
</gene>
<proteinExistence type="predicted"/>
<accession>A0A0P9N9M3</accession>
<sequence length="337" mass="37021">MGDARRIRHAFTGRRLQRQVQAVACGVSISGIEQRKIIRVATVEVAHQIVLEVHLVADEAFGQAYEVHSGLSQPAEVDRVAAPCTTDRNGHVLLAGLHGFAVPQPQHTHPPAEIPAAIGARRTVVRADRQVHFATREQQLLGDLHTRGTSADHQYAALRQLLRIEIVRRVDLMKRLVNRRNRRDDRLLERPCRRDQMIDHIGAGTGFDGKACTPGVAGNALDLDAGLDRRVECAGIALEVLGHLLLAREPVLIHGEFKAGKPVMPGRTVGHQRVPAATAPCLGNAVFFKHQVLDAKTAQVFAGGHSGLPCTYDERIDFYDFFCHLGIPRQVIYGVLT</sequence>
<reference evidence="1 2" key="1">
    <citation type="submission" date="2015-09" db="EMBL/GenBank/DDBJ databases">
        <title>Genome announcement of multiple Pseudomonas syringae strains.</title>
        <authorList>
            <person name="Thakur S."/>
            <person name="Wang P.W."/>
            <person name="Gong Y."/>
            <person name="Weir B.S."/>
            <person name="Guttman D.S."/>
        </authorList>
    </citation>
    <scope>NUCLEOTIDE SEQUENCE [LARGE SCALE GENOMIC DNA]</scope>
    <source>
        <strain evidence="1 2">ICMP17001</strain>
    </source>
</reference>
<evidence type="ECO:0000313" key="1">
    <source>
        <dbReference type="EMBL" id="KPW99105.1"/>
    </source>
</evidence>
<evidence type="ECO:0000313" key="2">
    <source>
        <dbReference type="Proteomes" id="UP000051335"/>
    </source>
</evidence>
<keyword evidence="2" id="KW-1185">Reference proteome</keyword>
<protein>
    <submittedName>
        <fullName evidence="1">Uncharacterized protein</fullName>
    </submittedName>
</protein>
<dbReference type="EMBL" id="LJQC01000512">
    <property type="protein sequence ID" value="KPW99105.1"/>
    <property type="molecule type" value="Genomic_DNA"/>
</dbReference>
<organism evidence="1 2">
    <name type="scientific">Pseudomonas syringae pv. coryli</name>
    <dbReference type="NCBI Taxonomy" id="317659"/>
    <lineage>
        <taxon>Bacteria</taxon>
        <taxon>Pseudomonadati</taxon>
        <taxon>Pseudomonadota</taxon>
        <taxon>Gammaproteobacteria</taxon>
        <taxon>Pseudomonadales</taxon>
        <taxon>Pseudomonadaceae</taxon>
        <taxon>Pseudomonas</taxon>
    </lineage>
</organism>
<dbReference type="AlphaFoldDB" id="A0A0P9N9M3"/>